<organism evidence="2">
    <name type="scientific">Anthurium amnicola</name>
    <dbReference type="NCBI Taxonomy" id="1678845"/>
    <lineage>
        <taxon>Eukaryota</taxon>
        <taxon>Viridiplantae</taxon>
        <taxon>Streptophyta</taxon>
        <taxon>Embryophyta</taxon>
        <taxon>Tracheophyta</taxon>
        <taxon>Spermatophyta</taxon>
        <taxon>Magnoliopsida</taxon>
        <taxon>Liliopsida</taxon>
        <taxon>Araceae</taxon>
        <taxon>Pothoideae</taxon>
        <taxon>Potheae</taxon>
        <taxon>Anthurium</taxon>
    </lineage>
</organism>
<accession>A0A1D1YLP4</accession>
<feature type="coiled-coil region" evidence="1">
    <location>
        <begin position="6"/>
        <end position="78"/>
    </location>
</feature>
<feature type="non-terminal residue" evidence="2">
    <location>
        <position position="1"/>
    </location>
</feature>
<keyword evidence="1" id="KW-0175">Coiled coil</keyword>
<protein>
    <submittedName>
        <fullName evidence="2">UPF0061 protein BT9727_3274</fullName>
    </submittedName>
</protein>
<dbReference type="EMBL" id="GDJX01012370">
    <property type="protein sequence ID" value="JAT55566.1"/>
    <property type="molecule type" value="Transcribed_RNA"/>
</dbReference>
<proteinExistence type="predicted"/>
<evidence type="ECO:0000256" key="1">
    <source>
        <dbReference type="SAM" id="Coils"/>
    </source>
</evidence>
<dbReference type="AlphaFoldDB" id="A0A1D1YLP4"/>
<name>A0A1D1YLP4_9ARAE</name>
<gene>
    <name evidence="2" type="primary">BT9727_3274</name>
    <name evidence="2" type="ORF">g.147583</name>
</gene>
<evidence type="ECO:0000313" key="2">
    <source>
        <dbReference type="EMBL" id="JAT55566.1"/>
    </source>
</evidence>
<feature type="non-terminal residue" evidence="2">
    <location>
        <position position="100"/>
    </location>
</feature>
<sequence length="100" mass="11826">EITRLKEEHQQQLEITNNVKKEATSLLEENKMLSMKNEELSSEKERDNARIESLMRAVDEWKGNYENAMAELRNLNETSFPKEVSTIDVYMLKDYLENQT</sequence>
<reference evidence="2" key="1">
    <citation type="submission" date="2015-07" db="EMBL/GenBank/DDBJ databases">
        <title>Transcriptome Assembly of Anthurium amnicola.</title>
        <authorList>
            <person name="Suzuki J."/>
        </authorList>
    </citation>
    <scope>NUCLEOTIDE SEQUENCE</scope>
</reference>